<dbReference type="Gene3D" id="1.20.120.160">
    <property type="entry name" value="HPT domain"/>
    <property type="match status" value="1"/>
</dbReference>
<dbReference type="Pfam" id="PF00072">
    <property type="entry name" value="Response_reg"/>
    <property type="match status" value="1"/>
</dbReference>
<feature type="domain" description="CheW-like" evidence="14">
    <location>
        <begin position="859"/>
        <end position="993"/>
    </location>
</feature>
<evidence type="ECO:0000256" key="7">
    <source>
        <dbReference type="ARBA" id="ARBA00023012"/>
    </source>
</evidence>
<keyword evidence="4 10" id="KW-0597">Phosphoprotein</keyword>
<dbReference type="Gene3D" id="3.40.50.2300">
    <property type="match status" value="1"/>
</dbReference>
<dbReference type="InterPro" id="IPR051315">
    <property type="entry name" value="Bact_Chemotaxis_CheA"/>
</dbReference>
<dbReference type="EMBL" id="CP039268">
    <property type="protein sequence ID" value="QGU31775.1"/>
    <property type="molecule type" value="Genomic_DNA"/>
</dbReference>
<evidence type="ECO:0000259" key="15">
    <source>
        <dbReference type="PROSITE" id="PS50894"/>
    </source>
</evidence>
<dbReference type="InterPro" id="IPR002545">
    <property type="entry name" value="CheW-lke_dom"/>
</dbReference>
<evidence type="ECO:0000256" key="5">
    <source>
        <dbReference type="ARBA" id="ARBA00022679"/>
    </source>
</evidence>
<dbReference type="InterPro" id="IPR004358">
    <property type="entry name" value="Sig_transdc_His_kin-like_C"/>
</dbReference>
<dbReference type="InterPro" id="IPR008207">
    <property type="entry name" value="Sig_transdc_His_kin_Hpt_dom"/>
</dbReference>
<feature type="domain" description="HPt" evidence="15">
    <location>
        <begin position="359"/>
        <end position="462"/>
    </location>
</feature>
<dbReference type="Pfam" id="PF01584">
    <property type="entry name" value="CheW"/>
    <property type="match status" value="1"/>
</dbReference>
<dbReference type="KEGG" id="ttp:E6P07_01460"/>
<accession>A0A6I6DYD7</accession>
<feature type="modified residue" description="Phosphohistidine" evidence="9">
    <location>
        <position position="402"/>
    </location>
</feature>
<dbReference type="SMART" id="SM00448">
    <property type="entry name" value="REC"/>
    <property type="match status" value="1"/>
</dbReference>
<dbReference type="FunFam" id="3.30.565.10:FF:000016">
    <property type="entry name" value="Chemotaxis protein CheA, putative"/>
    <property type="match status" value="1"/>
</dbReference>
<dbReference type="GO" id="GO:0000155">
    <property type="term" value="F:phosphorelay sensor kinase activity"/>
    <property type="evidence" value="ECO:0007669"/>
    <property type="project" value="UniProtKB-ARBA"/>
</dbReference>
<evidence type="ECO:0000256" key="8">
    <source>
        <dbReference type="ARBA" id="ARBA00035100"/>
    </source>
</evidence>
<proteinExistence type="predicted"/>
<dbReference type="RefSeq" id="WP_153973974.1">
    <property type="nucleotide sequence ID" value="NZ_CP039268.1"/>
</dbReference>
<dbReference type="SUPFAM" id="SSF47226">
    <property type="entry name" value="Histidine-containing phosphotransfer domain, HPT domain"/>
    <property type="match status" value="1"/>
</dbReference>
<dbReference type="OrthoDB" id="9803176at2"/>
<dbReference type="PROSITE" id="PS50110">
    <property type="entry name" value="RESPONSE_REGULATORY"/>
    <property type="match status" value="1"/>
</dbReference>
<dbReference type="CDD" id="cd00088">
    <property type="entry name" value="HPT"/>
    <property type="match status" value="1"/>
</dbReference>
<evidence type="ECO:0000259" key="13">
    <source>
        <dbReference type="PROSITE" id="PS50110"/>
    </source>
</evidence>
<feature type="modified residue" description="4-aspartylphosphate" evidence="10">
    <location>
        <position position="1062"/>
    </location>
</feature>
<dbReference type="InterPro" id="IPR036641">
    <property type="entry name" value="HPT_dom_sf"/>
</dbReference>
<dbReference type="EC" id="2.7.13.3" evidence="2"/>
<keyword evidence="7" id="KW-0902">Two-component regulatory system</keyword>
<evidence type="ECO:0000259" key="14">
    <source>
        <dbReference type="PROSITE" id="PS50851"/>
    </source>
</evidence>
<dbReference type="InterPro" id="IPR036061">
    <property type="entry name" value="CheW-like_dom_sf"/>
</dbReference>
<dbReference type="SMART" id="SM00387">
    <property type="entry name" value="HATPase_c"/>
    <property type="match status" value="1"/>
</dbReference>
<dbReference type="InterPro" id="IPR011006">
    <property type="entry name" value="CheY-like_superfamily"/>
</dbReference>
<dbReference type="InterPro" id="IPR036890">
    <property type="entry name" value="HATPase_C_sf"/>
</dbReference>
<gene>
    <name evidence="16" type="ORF">E6P07_01460</name>
</gene>
<evidence type="ECO:0000256" key="2">
    <source>
        <dbReference type="ARBA" id="ARBA00012438"/>
    </source>
</evidence>
<evidence type="ECO:0000256" key="4">
    <source>
        <dbReference type="ARBA" id="ARBA00022553"/>
    </source>
</evidence>
<feature type="region of interest" description="Disordered" evidence="11">
    <location>
        <begin position="494"/>
        <end position="531"/>
    </location>
</feature>
<sequence length="1133" mass="124230">MSQVGLSELFSATLPSLQQAVRTAGDSTADPEEQLAAVAAFSECLADLWPLLESKPYLCEFLEFLEANIGALPERAARGDEMAAIQIIELMALLEAHLSTPDDEEIVSALLEMASLEIFDPPLPPETIVAWSQNVESADRDERRSESQDELTEVELASGVDNVFIEESTSTAVVTAETEDEHTPKLSAEASELLAILAMAISEGQEEFLTRIAEMAATSDADARTFAAQSCQEILNRFATASAQAGLVAFSTLCASLGFQIAAMSAEAKWPAELIDALMQLPQRMLAYLERPLDVDICCGLVEILQKPHWIDPLSTANAESLAYKLKEDPLLLEADSGPSHPVAIEDKDLSLAPAADIDPIVLASFRREGPDLAFKLVNVIQSLVTGGGDEETLHQAQRWAHTIKGSANICGVNAIAVLSHYLEDLLEFLTIQGLRPSQALGDTLAAGADTLALMFDMFNGVETSDPDRLRGVMQEVLDWANRIDREGADALLPAAEGAKPWSPPRTESPVDTEIPVAPSPPKSQDEPIEREDTYLQVSTRTMDDLLRFVGELSVALSRAEEQLSRARLLLSESGEIAHRTLLQIAELDNLVDLRGLGLQSNTYSRSPSAFDPLELEQYNEMYEVTRWINEGVSDTYELGRTLNSTLHELGEAIQHQARLQRLIRRLAMETRLVQVDSIVPRLQRAVRQTCRATGKEAELHVMGSETQVDGEVLDRIMPALMHLVRNAIDHGIELPDQREQLGKPRVGRIEIRFAPAGDQIVVTCSDDGRGLDLERIRAKAISAGLLAASAMPTDQELMLLTLQPGFSTREVVTQISGRGVGMDVVATIVHTLNGTLAIESQPGAGYRIQLRLPASRLTLYCLLLRHGDHLLAVPANEVRSALLIEEGECVETPEGWQFCHEGHWYPLRQLDPLFGRSPGTPERRGRSVLILSSDRADQAILIDALLEGRELVVMKPGSTVPKVPGLMAVSVLGDGTVVPILDMRTILRVVESGDLKMVSWHEEADFTKPLPTVLVVDDSISMRRLLSQLVIDAGYRALTASNGMDALQILGRERVDLLLVDMEMPRMNGLELSAHLRSQPDTQTLPIGMITSRSSEKHQHQAAQVGIDRYFVKPYRDDDVIEFIQQKLAKVS</sequence>
<dbReference type="PANTHER" id="PTHR43395">
    <property type="entry name" value="SENSOR HISTIDINE KINASE CHEA"/>
    <property type="match status" value="1"/>
</dbReference>
<reference evidence="16 17" key="1">
    <citation type="submission" date="2019-12" db="EMBL/GenBank/DDBJ databases">
        <title>The complete genome of the thermophilic, anoxygenic phototrophic gammaproteobacterium Thermochromatium tepidum.</title>
        <authorList>
            <person name="Sattley W.M."/>
            <person name="Swingley W.D."/>
            <person name="Burchell B.M."/>
            <person name="Gurbani S.A."/>
            <person name="Kujawa C.M."/>
            <person name="Nuccio D.A."/>
            <person name="Schladweiler J."/>
            <person name="Shaffer K.N."/>
            <person name="Stokes L.M."/>
            <person name="Touchman J.W."/>
            <person name="Blankenship R.E."/>
            <person name="Madigan M.T."/>
        </authorList>
    </citation>
    <scope>NUCLEOTIDE SEQUENCE [LARGE SCALE GENOMIC DNA]</scope>
    <source>
        <strain evidence="16 17">ATCC 43061</strain>
    </source>
</reference>
<evidence type="ECO:0000256" key="6">
    <source>
        <dbReference type="ARBA" id="ARBA00022777"/>
    </source>
</evidence>
<dbReference type="SMART" id="SM00073">
    <property type="entry name" value="HPT"/>
    <property type="match status" value="1"/>
</dbReference>
<evidence type="ECO:0000256" key="1">
    <source>
        <dbReference type="ARBA" id="ARBA00000085"/>
    </source>
</evidence>
<feature type="domain" description="Response regulatory" evidence="13">
    <location>
        <begin position="1013"/>
        <end position="1129"/>
    </location>
</feature>
<dbReference type="PROSITE" id="PS50109">
    <property type="entry name" value="HIS_KIN"/>
    <property type="match status" value="1"/>
</dbReference>
<dbReference type="Pfam" id="PF02518">
    <property type="entry name" value="HATPase_c"/>
    <property type="match status" value="1"/>
</dbReference>
<dbReference type="PROSITE" id="PS50851">
    <property type="entry name" value="CHEW"/>
    <property type="match status" value="1"/>
</dbReference>
<evidence type="ECO:0000256" key="11">
    <source>
        <dbReference type="SAM" id="MobiDB-lite"/>
    </source>
</evidence>
<dbReference type="GO" id="GO:0006935">
    <property type="term" value="P:chemotaxis"/>
    <property type="evidence" value="ECO:0007669"/>
    <property type="project" value="InterPro"/>
</dbReference>
<dbReference type="Proteomes" id="UP000426424">
    <property type="component" value="Chromosome"/>
</dbReference>
<dbReference type="SUPFAM" id="SSF50341">
    <property type="entry name" value="CheW-like"/>
    <property type="match status" value="1"/>
</dbReference>
<dbReference type="PANTHER" id="PTHR43395:SF8">
    <property type="entry name" value="HISTIDINE KINASE"/>
    <property type="match status" value="1"/>
</dbReference>
<evidence type="ECO:0000313" key="16">
    <source>
        <dbReference type="EMBL" id="QGU31775.1"/>
    </source>
</evidence>
<dbReference type="InterPro" id="IPR005467">
    <property type="entry name" value="His_kinase_dom"/>
</dbReference>
<dbReference type="SUPFAM" id="SSF52172">
    <property type="entry name" value="CheY-like"/>
    <property type="match status" value="1"/>
</dbReference>
<feature type="domain" description="Histidine kinase" evidence="12">
    <location>
        <begin position="659"/>
        <end position="857"/>
    </location>
</feature>
<dbReference type="AlphaFoldDB" id="A0A6I6DYD7"/>
<keyword evidence="5" id="KW-0808">Transferase</keyword>
<evidence type="ECO:0000313" key="17">
    <source>
        <dbReference type="Proteomes" id="UP000426424"/>
    </source>
</evidence>
<evidence type="ECO:0000259" key="12">
    <source>
        <dbReference type="PROSITE" id="PS50109"/>
    </source>
</evidence>
<dbReference type="SUPFAM" id="SSF55874">
    <property type="entry name" value="ATPase domain of HSP90 chaperone/DNA topoisomerase II/histidine kinase"/>
    <property type="match status" value="1"/>
</dbReference>
<dbReference type="SMART" id="SM00260">
    <property type="entry name" value="CheW"/>
    <property type="match status" value="1"/>
</dbReference>
<dbReference type="Pfam" id="PF01627">
    <property type="entry name" value="Hpt"/>
    <property type="match status" value="1"/>
</dbReference>
<dbReference type="InterPro" id="IPR003594">
    <property type="entry name" value="HATPase_dom"/>
</dbReference>
<evidence type="ECO:0000256" key="9">
    <source>
        <dbReference type="PROSITE-ProRule" id="PRU00110"/>
    </source>
</evidence>
<protein>
    <recommendedName>
        <fullName evidence="3">Chemotaxis protein CheA</fullName>
        <ecNumber evidence="2">2.7.13.3</ecNumber>
    </recommendedName>
</protein>
<dbReference type="PRINTS" id="PR00344">
    <property type="entry name" value="BCTRLSENSOR"/>
</dbReference>
<keyword evidence="6" id="KW-0418">Kinase</keyword>
<dbReference type="PROSITE" id="PS50894">
    <property type="entry name" value="HPT"/>
    <property type="match status" value="1"/>
</dbReference>
<dbReference type="Gene3D" id="3.30.565.10">
    <property type="entry name" value="Histidine kinase-like ATPase, C-terminal domain"/>
    <property type="match status" value="1"/>
</dbReference>
<keyword evidence="17" id="KW-1185">Reference proteome</keyword>
<comment type="function">
    <text evidence="8">Involved in the transmission of sensory signals from the chemoreceptors to the flagellar motors. CheA is autophosphorylated; it can transfer its phosphate group to either CheB or CheY.</text>
</comment>
<organism evidence="16 17">
    <name type="scientific">Thermochromatium tepidum ATCC 43061</name>
    <dbReference type="NCBI Taxonomy" id="316276"/>
    <lineage>
        <taxon>Bacteria</taxon>
        <taxon>Pseudomonadati</taxon>
        <taxon>Pseudomonadota</taxon>
        <taxon>Gammaproteobacteria</taxon>
        <taxon>Chromatiales</taxon>
        <taxon>Chromatiaceae</taxon>
        <taxon>Thermochromatium</taxon>
    </lineage>
</organism>
<comment type="catalytic activity">
    <reaction evidence="1">
        <text>ATP + protein L-histidine = ADP + protein N-phospho-L-histidine.</text>
        <dbReference type="EC" id="2.7.13.3"/>
    </reaction>
</comment>
<evidence type="ECO:0000256" key="3">
    <source>
        <dbReference type="ARBA" id="ARBA00021495"/>
    </source>
</evidence>
<dbReference type="InterPro" id="IPR001789">
    <property type="entry name" value="Sig_transdc_resp-reg_receiver"/>
</dbReference>
<dbReference type="Gene3D" id="2.30.30.40">
    <property type="entry name" value="SH3 Domains"/>
    <property type="match status" value="1"/>
</dbReference>
<evidence type="ECO:0000256" key="10">
    <source>
        <dbReference type="PROSITE-ProRule" id="PRU00169"/>
    </source>
</evidence>
<name>A0A6I6DYD7_THETI</name>